<evidence type="ECO:0000313" key="5">
    <source>
        <dbReference type="Proteomes" id="UP000323866"/>
    </source>
</evidence>
<name>A0A5M8Q7I5_9BACT</name>
<evidence type="ECO:0000313" key="4">
    <source>
        <dbReference type="EMBL" id="MFA1771626.1"/>
    </source>
</evidence>
<sequence length="152" mass="16377">MRKALLAMGMIALAGCATPKVPAAADNTQGHTRTREVSSLDEDTYLLTETSSDKTYGYDKANPVKVGGSGESSGPRNERRFLNALLGPSGERVGYHRAGSCCGFETPNGFMGGGMLDIYRVYWEGGKDTLNIYLNMYDRGDLKVPVGLTAKK</sequence>
<keyword evidence="6" id="KW-1185">Reference proteome</keyword>
<evidence type="ECO:0000256" key="1">
    <source>
        <dbReference type="SAM" id="MobiDB-lite"/>
    </source>
</evidence>
<feature type="region of interest" description="Disordered" evidence="1">
    <location>
        <begin position="58"/>
        <end position="77"/>
    </location>
</feature>
<evidence type="ECO:0000313" key="6">
    <source>
        <dbReference type="Proteomes" id="UP001570846"/>
    </source>
</evidence>
<reference evidence="4 6" key="3">
    <citation type="submission" date="2024-08" db="EMBL/GenBank/DDBJ databases">
        <authorList>
            <person name="Wei W."/>
        </authorList>
    </citation>
    <scope>NUCLEOTIDE SEQUENCE [LARGE SCALE GENOMIC DNA]</scope>
    <source>
        <strain evidence="4 6">XU2</strain>
    </source>
</reference>
<dbReference type="OrthoDB" id="5522619at2"/>
<gene>
    <name evidence="4" type="ORF">ACD591_10010</name>
    <name evidence="3" type="ORF">FOE74_17460</name>
</gene>
<reference evidence="3 5" key="2">
    <citation type="submission" date="2019-09" db="EMBL/GenBank/DDBJ databases">
        <title>A bacterium isolated from glacier soil.</title>
        <authorList>
            <person name="Liu Q."/>
        </authorList>
    </citation>
    <scope>NUCLEOTIDE SEQUENCE [LARGE SCALE GENOMIC DNA]</scope>
    <source>
        <strain evidence="3 5">MDT1-10-3</strain>
    </source>
</reference>
<dbReference type="PROSITE" id="PS51257">
    <property type="entry name" value="PROKAR_LIPOPROTEIN"/>
    <property type="match status" value="1"/>
</dbReference>
<protein>
    <submittedName>
        <fullName evidence="3">2-dehydro-3-deoxyphosphooctonate aldolase</fullName>
    </submittedName>
</protein>
<dbReference type="Proteomes" id="UP000323866">
    <property type="component" value="Unassembled WGS sequence"/>
</dbReference>
<proteinExistence type="predicted"/>
<dbReference type="Proteomes" id="UP001570846">
    <property type="component" value="Unassembled WGS sequence"/>
</dbReference>
<evidence type="ECO:0000256" key="2">
    <source>
        <dbReference type="SAM" id="SignalP"/>
    </source>
</evidence>
<organism evidence="3 5">
    <name type="scientific">Rufibacter glacialis</name>
    <dbReference type="NCBI Taxonomy" id="1259555"/>
    <lineage>
        <taxon>Bacteria</taxon>
        <taxon>Pseudomonadati</taxon>
        <taxon>Bacteroidota</taxon>
        <taxon>Cytophagia</taxon>
        <taxon>Cytophagales</taxon>
        <taxon>Hymenobacteraceae</taxon>
        <taxon>Rufibacter</taxon>
    </lineage>
</organism>
<evidence type="ECO:0000313" key="3">
    <source>
        <dbReference type="EMBL" id="KAA6431895.1"/>
    </source>
</evidence>
<dbReference type="EMBL" id="JBGOGF010000005">
    <property type="protein sequence ID" value="MFA1771626.1"/>
    <property type="molecule type" value="Genomic_DNA"/>
</dbReference>
<dbReference type="AlphaFoldDB" id="A0A5M8Q7I5"/>
<dbReference type="EMBL" id="VKKZ01000023">
    <property type="protein sequence ID" value="KAA6431895.1"/>
    <property type="molecule type" value="Genomic_DNA"/>
</dbReference>
<comment type="caution">
    <text evidence="3">The sequence shown here is derived from an EMBL/GenBank/DDBJ whole genome shotgun (WGS) entry which is preliminary data.</text>
</comment>
<dbReference type="RefSeq" id="WP_149099914.1">
    <property type="nucleotide sequence ID" value="NZ_BMMG01000006.1"/>
</dbReference>
<feature type="chain" id="PRO_5024280974" evidence="2">
    <location>
        <begin position="20"/>
        <end position="152"/>
    </location>
</feature>
<keyword evidence="2" id="KW-0732">Signal</keyword>
<feature type="signal peptide" evidence="2">
    <location>
        <begin position="1"/>
        <end position="19"/>
    </location>
</feature>
<reference evidence="3 5" key="1">
    <citation type="submission" date="2019-07" db="EMBL/GenBank/DDBJ databases">
        <authorList>
            <person name="Qu J.-H."/>
        </authorList>
    </citation>
    <scope>NUCLEOTIDE SEQUENCE [LARGE SCALE GENOMIC DNA]</scope>
    <source>
        <strain evidence="3 5">MDT1-10-3</strain>
    </source>
</reference>
<accession>A0A5M8Q7I5</accession>